<feature type="region of interest" description="Disordered" evidence="2">
    <location>
        <begin position="436"/>
        <end position="456"/>
    </location>
</feature>
<keyword evidence="1" id="KW-0479">Metal-binding</keyword>
<dbReference type="GO" id="GO:0008270">
    <property type="term" value="F:zinc ion binding"/>
    <property type="evidence" value="ECO:0007669"/>
    <property type="project" value="UniProtKB-KW"/>
</dbReference>
<feature type="region of interest" description="Disordered" evidence="2">
    <location>
        <begin position="151"/>
        <end position="242"/>
    </location>
</feature>
<dbReference type="InterPro" id="IPR038508">
    <property type="entry name" value="ArfGAP_dom_sf"/>
</dbReference>
<sequence>MSSSKLDAKHEKTLKALLKLPDNRRCAVCESLGPQYVVINFSTFVCTNCSGIHRQFNHRCKGITMATFKPEEMRAIEEGGNAVALAKYLAKWSPSDLPKPIDRSVAKVRDFIEIVFVKRRFYSADAPVPSSLRRLPEDGWAAFGDAAPPLSDASGGAATNGQSAVPIGPASHAGGWAQFDAPAAATAPDTPKQAAAGGGQGGGGGVSGWQAFGEPLASANGDAKPHAAAPAQPPTRKELPSDLFCELPPQPQAPPVFGSGACTAPADVFGGGFPPRPPADFARSTFSASGFHGSGGGGGGLQSAGNSLVASSGVLGSPEGSVRSAASEVAAPDPFSAFAPVMRAALPATGPAPGGDVAPGGGGLLPSNMPPAQYGSAPDFAGSAFGAAAGGPAFGGGGFEAPSYAMAQPSGFEVPPYGAPHAAAFQAAPSVGGAPPPLQFAGGSFAPPKSSGNPFA</sequence>
<dbReference type="SMART" id="SM00105">
    <property type="entry name" value="ArfGap"/>
    <property type="match status" value="1"/>
</dbReference>
<dbReference type="InterPro" id="IPR037278">
    <property type="entry name" value="ARFGAP/RecO"/>
</dbReference>
<dbReference type="AlphaFoldDB" id="A0AAW1S9Q5"/>
<dbReference type="PROSITE" id="PS50115">
    <property type="entry name" value="ARFGAP"/>
    <property type="match status" value="1"/>
</dbReference>
<proteinExistence type="predicted"/>
<protein>
    <recommendedName>
        <fullName evidence="3">Arf-GAP domain-containing protein</fullName>
    </recommendedName>
</protein>
<comment type="caution">
    <text evidence="4">The sequence shown here is derived from an EMBL/GenBank/DDBJ whole genome shotgun (WGS) entry which is preliminary data.</text>
</comment>
<dbReference type="PANTHER" id="PTHR46085:SF3">
    <property type="entry name" value="ARF GTPASE ACTIVATING PROTEIN"/>
    <property type="match status" value="1"/>
</dbReference>
<organism evidence="4 5">
    <name type="scientific">Elliptochloris bilobata</name>
    <dbReference type="NCBI Taxonomy" id="381761"/>
    <lineage>
        <taxon>Eukaryota</taxon>
        <taxon>Viridiplantae</taxon>
        <taxon>Chlorophyta</taxon>
        <taxon>core chlorophytes</taxon>
        <taxon>Trebouxiophyceae</taxon>
        <taxon>Trebouxiophyceae incertae sedis</taxon>
        <taxon>Elliptochloris clade</taxon>
        <taxon>Elliptochloris</taxon>
    </lineage>
</organism>
<keyword evidence="1" id="KW-0862">Zinc</keyword>
<reference evidence="4 5" key="1">
    <citation type="journal article" date="2024" name="Nat. Commun.">
        <title>Phylogenomics reveals the evolutionary origins of lichenization in chlorophyte algae.</title>
        <authorList>
            <person name="Puginier C."/>
            <person name="Libourel C."/>
            <person name="Otte J."/>
            <person name="Skaloud P."/>
            <person name="Haon M."/>
            <person name="Grisel S."/>
            <person name="Petersen M."/>
            <person name="Berrin J.G."/>
            <person name="Delaux P.M."/>
            <person name="Dal Grande F."/>
            <person name="Keller J."/>
        </authorList>
    </citation>
    <scope>NUCLEOTIDE SEQUENCE [LARGE SCALE GENOMIC DNA]</scope>
    <source>
        <strain evidence="4 5">SAG 245.80</strain>
    </source>
</reference>
<dbReference type="InterPro" id="IPR044820">
    <property type="entry name" value="AGD14-like"/>
</dbReference>
<dbReference type="CDD" id="cd08838">
    <property type="entry name" value="ArfGap_AGFG"/>
    <property type="match status" value="1"/>
</dbReference>
<name>A0AAW1S9Q5_9CHLO</name>
<feature type="compositionally biased region" description="Low complexity" evidence="2">
    <location>
        <begin position="177"/>
        <end position="195"/>
    </location>
</feature>
<feature type="compositionally biased region" description="Gly residues" evidence="2">
    <location>
        <begin position="196"/>
        <end position="207"/>
    </location>
</feature>
<evidence type="ECO:0000313" key="5">
    <source>
        <dbReference type="Proteomes" id="UP001445335"/>
    </source>
</evidence>
<dbReference type="Gene3D" id="1.10.220.150">
    <property type="entry name" value="Arf GTPase activating protein"/>
    <property type="match status" value="1"/>
</dbReference>
<dbReference type="GO" id="GO:0005096">
    <property type="term" value="F:GTPase activator activity"/>
    <property type="evidence" value="ECO:0007669"/>
    <property type="project" value="InterPro"/>
</dbReference>
<evidence type="ECO:0000256" key="2">
    <source>
        <dbReference type="SAM" id="MobiDB-lite"/>
    </source>
</evidence>
<dbReference type="PANTHER" id="PTHR46085">
    <property type="entry name" value="ARFGAP/RECO-RELATED"/>
    <property type="match status" value="1"/>
</dbReference>
<keyword evidence="1" id="KW-0863">Zinc-finger</keyword>
<accession>A0AAW1S9Q5</accession>
<dbReference type="Pfam" id="PF01412">
    <property type="entry name" value="ArfGap"/>
    <property type="match status" value="1"/>
</dbReference>
<feature type="domain" description="Arf-GAP" evidence="3">
    <location>
        <begin position="11"/>
        <end position="84"/>
    </location>
</feature>
<dbReference type="SUPFAM" id="SSF57863">
    <property type="entry name" value="ArfGap/RecO-like zinc finger"/>
    <property type="match status" value="1"/>
</dbReference>
<dbReference type="InterPro" id="IPR001164">
    <property type="entry name" value="ArfGAP_dom"/>
</dbReference>
<dbReference type="Proteomes" id="UP001445335">
    <property type="component" value="Unassembled WGS sequence"/>
</dbReference>
<evidence type="ECO:0000313" key="4">
    <source>
        <dbReference type="EMBL" id="KAK9842336.1"/>
    </source>
</evidence>
<dbReference type="PRINTS" id="PR00405">
    <property type="entry name" value="REVINTRACTNG"/>
</dbReference>
<dbReference type="EMBL" id="JALJOU010000008">
    <property type="protein sequence ID" value="KAK9842336.1"/>
    <property type="molecule type" value="Genomic_DNA"/>
</dbReference>
<keyword evidence="5" id="KW-1185">Reference proteome</keyword>
<evidence type="ECO:0000256" key="1">
    <source>
        <dbReference type="PROSITE-ProRule" id="PRU00288"/>
    </source>
</evidence>
<evidence type="ECO:0000259" key="3">
    <source>
        <dbReference type="PROSITE" id="PS50115"/>
    </source>
</evidence>
<gene>
    <name evidence="4" type="ORF">WJX81_007487</name>
</gene>